<keyword evidence="2" id="KW-0732">Signal</keyword>
<keyword evidence="1" id="KW-0812">Transmembrane</keyword>
<protein>
    <submittedName>
        <fullName evidence="3">Uncharacterized protein</fullName>
    </submittedName>
</protein>
<dbReference type="PROSITE" id="PS51257">
    <property type="entry name" value="PROKAR_LIPOPROTEIN"/>
    <property type="match status" value="1"/>
</dbReference>
<evidence type="ECO:0000256" key="1">
    <source>
        <dbReference type="SAM" id="Phobius"/>
    </source>
</evidence>
<feature type="chain" id="PRO_5042963788" evidence="2">
    <location>
        <begin position="27"/>
        <end position="143"/>
    </location>
</feature>
<feature type="transmembrane region" description="Helical" evidence="1">
    <location>
        <begin position="121"/>
        <end position="140"/>
    </location>
</feature>
<dbReference type="EMBL" id="JBBNAE010000011">
    <property type="protein sequence ID" value="KAK9084608.1"/>
    <property type="molecule type" value="Genomic_DNA"/>
</dbReference>
<proteinExistence type="predicted"/>
<organism evidence="3 4">
    <name type="scientific">Stephania japonica</name>
    <dbReference type="NCBI Taxonomy" id="461633"/>
    <lineage>
        <taxon>Eukaryota</taxon>
        <taxon>Viridiplantae</taxon>
        <taxon>Streptophyta</taxon>
        <taxon>Embryophyta</taxon>
        <taxon>Tracheophyta</taxon>
        <taxon>Spermatophyta</taxon>
        <taxon>Magnoliopsida</taxon>
        <taxon>Ranunculales</taxon>
        <taxon>Menispermaceae</taxon>
        <taxon>Menispermoideae</taxon>
        <taxon>Cissampelideae</taxon>
        <taxon>Stephania</taxon>
    </lineage>
</organism>
<gene>
    <name evidence="3" type="ORF">Sjap_025019</name>
</gene>
<evidence type="ECO:0000313" key="4">
    <source>
        <dbReference type="Proteomes" id="UP001417504"/>
    </source>
</evidence>
<keyword evidence="1" id="KW-1133">Transmembrane helix</keyword>
<name>A0AAP0E8P2_9MAGN</name>
<evidence type="ECO:0000256" key="2">
    <source>
        <dbReference type="SAM" id="SignalP"/>
    </source>
</evidence>
<comment type="caution">
    <text evidence="3">The sequence shown here is derived from an EMBL/GenBank/DDBJ whole genome shotgun (WGS) entry which is preliminary data.</text>
</comment>
<keyword evidence="4" id="KW-1185">Reference proteome</keyword>
<evidence type="ECO:0000313" key="3">
    <source>
        <dbReference type="EMBL" id="KAK9084608.1"/>
    </source>
</evidence>
<dbReference type="AlphaFoldDB" id="A0AAP0E8P2"/>
<accession>A0AAP0E8P2</accession>
<dbReference type="Proteomes" id="UP001417504">
    <property type="component" value="Unassembled WGS sequence"/>
</dbReference>
<sequence>MSTAKLFSVAMILLSVWLSIASSCGARAVRKEGTGEVGNKASPTKECLKCSAVSASESIYPIYGAPPPPPLPPQQLLPGQANCTPTTPVVVPCCQQNLPPYTPPLYGYYPPPYYQSASPTVIINSLYFYYCAIFMCLLVFHAY</sequence>
<feature type="signal peptide" evidence="2">
    <location>
        <begin position="1"/>
        <end position="26"/>
    </location>
</feature>
<keyword evidence="1" id="KW-0472">Membrane</keyword>
<reference evidence="3 4" key="1">
    <citation type="submission" date="2024-01" db="EMBL/GenBank/DDBJ databases">
        <title>Genome assemblies of Stephania.</title>
        <authorList>
            <person name="Yang L."/>
        </authorList>
    </citation>
    <scope>NUCLEOTIDE SEQUENCE [LARGE SCALE GENOMIC DNA]</scope>
    <source>
        <strain evidence="3">QJT</strain>
        <tissue evidence="3">Leaf</tissue>
    </source>
</reference>